<proteinExistence type="predicted"/>
<dbReference type="GO" id="GO:0005524">
    <property type="term" value="F:ATP binding"/>
    <property type="evidence" value="ECO:0007669"/>
    <property type="project" value="UniProtKB-KW"/>
</dbReference>
<dbReference type="InterPro" id="IPR003593">
    <property type="entry name" value="AAA+_ATPase"/>
</dbReference>
<sequence>MSATEMTLELEGIDVAFERAGARVQILDEFSLAVDAGEFVALAGRSGSGKSTAVSVAYGRRVPDLGTVRWGDLELDGSEEKVIQRIRRESIGYASQDALVFDDLTVRANVRVGGGSAERCSELLERLGLGEFEKMRGGKISGGERQRVAVARALAKDPSLVLMDEPTSSLDSHAAELVIALLREAAERGAAVLVATHDVLVKEVADRVIEL</sequence>
<dbReference type="InterPro" id="IPR015854">
    <property type="entry name" value="ABC_transpr_LolD-like"/>
</dbReference>
<dbReference type="SMART" id="SM00382">
    <property type="entry name" value="AAA"/>
    <property type="match status" value="1"/>
</dbReference>
<keyword evidence="1" id="KW-0547">Nucleotide-binding</keyword>
<dbReference type="RefSeq" id="WP_187996367.1">
    <property type="nucleotide sequence ID" value="NZ_JACEXG010000002.1"/>
</dbReference>
<evidence type="ECO:0000256" key="1">
    <source>
        <dbReference type="ARBA" id="ARBA00022741"/>
    </source>
</evidence>
<dbReference type="Proteomes" id="UP000705983">
    <property type="component" value="Unassembled WGS sequence"/>
</dbReference>
<dbReference type="PROSITE" id="PS50893">
    <property type="entry name" value="ABC_TRANSPORTER_2"/>
    <property type="match status" value="1"/>
</dbReference>
<evidence type="ECO:0000313" key="4">
    <source>
        <dbReference type="EMBL" id="MBM9433043.1"/>
    </source>
</evidence>
<protein>
    <submittedName>
        <fullName evidence="4">ATP-binding cassette domain-containing protein</fullName>
    </submittedName>
</protein>
<dbReference type="InterPro" id="IPR027417">
    <property type="entry name" value="P-loop_NTPase"/>
</dbReference>
<reference evidence="5" key="1">
    <citation type="submission" date="2021-02" db="EMBL/GenBank/DDBJ databases">
        <title>Leucobacter sp. CX169.</title>
        <authorList>
            <person name="Cheng Y."/>
        </authorList>
    </citation>
    <scope>NUCLEOTIDE SEQUENCE [LARGE SCALE GENOMIC DNA]</scope>
    <source>
        <strain evidence="5">JY899</strain>
    </source>
</reference>
<comment type="caution">
    <text evidence="4">The sequence shown here is derived from an EMBL/GenBank/DDBJ whole genome shotgun (WGS) entry which is preliminary data.</text>
</comment>
<dbReference type="Gene3D" id="3.40.50.300">
    <property type="entry name" value="P-loop containing nucleotide triphosphate hydrolases"/>
    <property type="match status" value="1"/>
</dbReference>
<dbReference type="Pfam" id="PF00005">
    <property type="entry name" value="ABC_tran"/>
    <property type="match status" value="1"/>
</dbReference>
<name>A0ABS2TEF6_9ACTO</name>
<keyword evidence="5" id="KW-1185">Reference proteome</keyword>
<dbReference type="SUPFAM" id="SSF52540">
    <property type="entry name" value="P-loop containing nucleoside triphosphate hydrolases"/>
    <property type="match status" value="1"/>
</dbReference>
<dbReference type="PROSITE" id="PS00211">
    <property type="entry name" value="ABC_TRANSPORTER_1"/>
    <property type="match status" value="1"/>
</dbReference>
<evidence type="ECO:0000259" key="3">
    <source>
        <dbReference type="PROSITE" id="PS50893"/>
    </source>
</evidence>
<accession>A0ABS2TEF6</accession>
<dbReference type="PANTHER" id="PTHR24220:SF659">
    <property type="entry name" value="TRANSPORTER, PUTATIVE-RELATED"/>
    <property type="match status" value="1"/>
</dbReference>
<feature type="domain" description="ABC transporter" evidence="3">
    <location>
        <begin position="10"/>
        <end position="211"/>
    </location>
</feature>
<dbReference type="InterPro" id="IPR017871">
    <property type="entry name" value="ABC_transporter-like_CS"/>
</dbReference>
<evidence type="ECO:0000256" key="2">
    <source>
        <dbReference type="ARBA" id="ARBA00022840"/>
    </source>
</evidence>
<gene>
    <name evidence="4" type="ORF">JVW63_04920</name>
</gene>
<dbReference type="InterPro" id="IPR003439">
    <property type="entry name" value="ABC_transporter-like_ATP-bd"/>
</dbReference>
<dbReference type="PANTHER" id="PTHR24220">
    <property type="entry name" value="IMPORT ATP-BINDING PROTEIN"/>
    <property type="match status" value="1"/>
</dbReference>
<organism evidence="4 5">
    <name type="scientific">Flaviflexus equikiangi</name>
    <dbReference type="NCBI Taxonomy" id="2758573"/>
    <lineage>
        <taxon>Bacteria</taxon>
        <taxon>Bacillati</taxon>
        <taxon>Actinomycetota</taxon>
        <taxon>Actinomycetes</taxon>
        <taxon>Actinomycetales</taxon>
        <taxon>Actinomycetaceae</taxon>
        <taxon>Flaviflexus</taxon>
    </lineage>
</organism>
<dbReference type="EMBL" id="JAFFJS010000002">
    <property type="protein sequence ID" value="MBM9433043.1"/>
    <property type="molecule type" value="Genomic_DNA"/>
</dbReference>
<keyword evidence="2 4" id="KW-0067">ATP-binding</keyword>
<evidence type="ECO:0000313" key="5">
    <source>
        <dbReference type="Proteomes" id="UP000705983"/>
    </source>
</evidence>